<proteinExistence type="inferred from homology"/>
<dbReference type="EMBL" id="JXTB01000374">
    <property type="protein sequence ID" value="PON43292.1"/>
    <property type="molecule type" value="Genomic_DNA"/>
</dbReference>
<accession>A0A2P5B3D7</accession>
<evidence type="ECO:0000256" key="5">
    <source>
        <dbReference type="RuleBase" id="RU364012"/>
    </source>
</evidence>
<evidence type="ECO:0000313" key="7">
    <source>
        <dbReference type="Proteomes" id="UP000237105"/>
    </source>
</evidence>
<dbReference type="GO" id="GO:0009908">
    <property type="term" value="P:flower development"/>
    <property type="evidence" value="ECO:0007669"/>
    <property type="project" value="UniProtKB-KW"/>
</dbReference>
<evidence type="ECO:0000313" key="6">
    <source>
        <dbReference type="EMBL" id="PON43292.1"/>
    </source>
</evidence>
<evidence type="ECO:0000256" key="4">
    <source>
        <dbReference type="ARBA" id="ARBA00023089"/>
    </source>
</evidence>
<comment type="caution">
    <text evidence="6">The sequence shown here is derived from an EMBL/GenBank/DDBJ whole genome shotgun (WGS) entry which is preliminary data.</text>
</comment>
<keyword evidence="4 5" id="KW-0287">Flowering</keyword>
<comment type="similarity">
    <text evidence="1 5">Belongs to the Frigida family.</text>
</comment>
<organism evidence="6 7">
    <name type="scientific">Parasponia andersonii</name>
    <name type="common">Sponia andersonii</name>
    <dbReference type="NCBI Taxonomy" id="3476"/>
    <lineage>
        <taxon>Eukaryota</taxon>
        <taxon>Viridiplantae</taxon>
        <taxon>Streptophyta</taxon>
        <taxon>Embryophyta</taxon>
        <taxon>Tracheophyta</taxon>
        <taxon>Spermatophyta</taxon>
        <taxon>Magnoliopsida</taxon>
        <taxon>eudicotyledons</taxon>
        <taxon>Gunneridae</taxon>
        <taxon>Pentapetalae</taxon>
        <taxon>rosids</taxon>
        <taxon>fabids</taxon>
        <taxon>Rosales</taxon>
        <taxon>Cannabaceae</taxon>
        <taxon>Parasponia</taxon>
    </lineage>
</organism>
<gene>
    <name evidence="6" type="ORF">PanWU01x14_274900</name>
</gene>
<dbReference type="Proteomes" id="UP000237105">
    <property type="component" value="Unassembled WGS sequence"/>
</dbReference>
<dbReference type="GO" id="GO:0030154">
    <property type="term" value="P:cell differentiation"/>
    <property type="evidence" value="ECO:0007669"/>
    <property type="project" value="UniProtKB-KW"/>
</dbReference>
<evidence type="ECO:0000256" key="2">
    <source>
        <dbReference type="ARBA" id="ARBA00022473"/>
    </source>
</evidence>
<keyword evidence="3 5" id="KW-0221">Differentiation</keyword>
<protein>
    <recommendedName>
        <fullName evidence="5">FRIGIDA-like protein</fullName>
    </recommendedName>
</protein>
<keyword evidence="7" id="KW-1185">Reference proteome</keyword>
<keyword evidence="2 5" id="KW-0217">Developmental protein</keyword>
<dbReference type="PANTHER" id="PTHR31791">
    <property type="entry name" value="FRIGIDA-LIKE PROTEIN 3-RELATED"/>
    <property type="match status" value="1"/>
</dbReference>
<evidence type="ECO:0000256" key="3">
    <source>
        <dbReference type="ARBA" id="ARBA00022782"/>
    </source>
</evidence>
<dbReference type="STRING" id="3476.A0A2P5B3D7"/>
<dbReference type="InterPro" id="IPR012474">
    <property type="entry name" value="Frigida"/>
</dbReference>
<reference evidence="7" key="1">
    <citation type="submission" date="2016-06" db="EMBL/GenBank/DDBJ databases">
        <title>Parallel loss of symbiosis genes in relatives of nitrogen-fixing non-legume Parasponia.</title>
        <authorList>
            <person name="Van Velzen R."/>
            <person name="Holmer R."/>
            <person name="Bu F."/>
            <person name="Rutten L."/>
            <person name="Van Zeijl A."/>
            <person name="Liu W."/>
            <person name="Santuari L."/>
            <person name="Cao Q."/>
            <person name="Sharma T."/>
            <person name="Shen D."/>
            <person name="Roswanjaya Y."/>
            <person name="Wardhani T."/>
            <person name="Kalhor M.S."/>
            <person name="Jansen J."/>
            <person name="Van den Hoogen J."/>
            <person name="Gungor B."/>
            <person name="Hartog M."/>
            <person name="Hontelez J."/>
            <person name="Verver J."/>
            <person name="Yang W.-C."/>
            <person name="Schijlen E."/>
            <person name="Repin R."/>
            <person name="Schilthuizen M."/>
            <person name="Schranz E."/>
            <person name="Heidstra R."/>
            <person name="Miyata K."/>
            <person name="Fedorova E."/>
            <person name="Kohlen W."/>
            <person name="Bisseling T."/>
            <person name="Smit S."/>
            <person name="Geurts R."/>
        </authorList>
    </citation>
    <scope>NUCLEOTIDE SEQUENCE [LARGE SCALE GENOMIC DNA]</scope>
    <source>
        <strain evidence="7">cv. WU1-14</strain>
    </source>
</reference>
<evidence type="ECO:0000256" key="1">
    <source>
        <dbReference type="ARBA" id="ARBA00008956"/>
    </source>
</evidence>
<name>A0A2P5B3D7_PARAD</name>
<dbReference type="AlphaFoldDB" id="A0A2P5B3D7"/>
<dbReference type="Pfam" id="PF07899">
    <property type="entry name" value="Frigida"/>
    <property type="match status" value="1"/>
</dbReference>
<dbReference type="PANTHER" id="PTHR31791:SF47">
    <property type="entry name" value="INACTIVE FRIGIDA-LIKE PROTEIN 2"/>
    <property type="match status" value="1"/>
</dbReference>
<sequence>MAQKVCKEGQYSLIALKDATFKEISDLKSVMRVIEERKLESEYPLELLVKRIEQLEMQKASRKGMHRPVARCKAYAATISASKPPGQRKAGAAEWKEVSSTRRPIRSYISTEDFQGSKVNCSLIPTTAFASWSCSICELISCTLCSVRRCSISCPICGFISWDIWLGRGTNRTTSYGGYGLPPQYHPSYYPQ</sequence>